<evidence type="ECO:0000313" key="1">
    <source>
        <dbReference type="EMBL" id="AIW21882.1"/>
    </source>
</evidence>
<evidence type="ECO:0000313" key="3">
    <source>
        <dbReference type="Proteomes" id="UP000030081"/>
    </source>
</evidence>
<reference evidence="1 3" key="1">
    <citation type="submission" date="2014-10" db="EMBL/GenBank/DDBJ databases">
        <title>The Complete Genome Sequence for the Shellfish Pathogen Vibrio coralliilyticus RE98 Isolated from a Shellfish Hatchery.</title>
        <authorList>
            <person name="Richards G.P."/>
            <person name="Bono J.L."/>
            <person name="Watson M.A."/>
            <person name="Needleman D.S."/>
        </authorList>
    </citation>
    <scope>NUCLEOTIDE SEQUENCE [LARGE SCALE GENOMIC DNA]</scope>
    <source>
        <strain evidence="1 3">RE98</strain>
    </source>
</reference>
<accession>A0A2A2MMJ4</accession>
<dbReference type="EMBL" id="CP009618">
    <property type="protein sequence ID" value="AIW21882.1"/>
    <property type="molecule type" value="Genomic_DNA"/>
</dbReference>
<sequence length="82" mass="9061">MILIIICESAIAKPIIVINLQFNLLKLATFPLALSCTISKRQLAFINITITNYIEFAVYKEFSAPFGPLGLFCVIQAKGRLG</sequence>
<gene>
    <name evidence="1" type="ORF">IX92_23205</name>
    <name evidence="2" type="ORF">TW71_05570</name>
</gene>
<keyword evidence="3" id="KW-1185">Reference proteome</keyword>
<reference evidence="2" key="2">
    <citation type="journal article" date="2015" name="BMC Genomics">
        <title>Genome mining reveals unlocked bioactive potential of marine Gram-negative bacteria.</title>
        <authorList>
            <person name="Machado H."/>
            <person name="Sonnenschein E.C."/>
            <person name="Melchiorsen J."/>
            <person name="Gram L."/>
        </authorList>
    </citation>
    <scope>NUCLEOTIDE SEQUENCE</scope>
    <source>
        <strain evidence="2">S2052</strain>
    </source>
</reference>
<organism evidence="2">
    <name type="scientific">Vibrio coralliilyticus</name>
    <dbReference type="NCBI Taxonomy" id="190893"/>
    <lineage>
        <taxon>Bacteria</taxon>
        <taxon>Pseudomonadati</taxon>
        <taxon>Pseudomonadota</taxon>
        <taxon>Gammaproteobacteria</taxon>
        <taxon>Vibrionales</taxon>
        <taxon>Vibrionaceae</taxon>
        <taxon>Vibrio</taxon>
    </lineage>
</organism>
<dbReference type="AlphaFoldDB" id="A0A2A2MMJ4"/>
<dbReference type="Proteomes" id="UP000030081">
    <property type="component" value="Chromosome 2"/>
</dbReference>
<dbReference type="EMBL" id="JXXR01000003">
    <property type="protein sequence ID" value="KJY76806.1"/>
    <property type="molecule type" value="Genomic_DNA"/>
</dbReference>
<name>A0A2A2MMJ4_9VIBR</name>
<evidence type="ECO:0000313" key="2">
    <source>
        <dbReference type="EMBL" id="KJY76806.1"/>
    </source>
</evidence>
<proteinExistence type="predicted"/>
<dbReference type="KEGG" id="vcy:IX92_23205"/>
<protein>
    <submittedName>
        <fullName evidence="2">Uncharacterized protein</fullName>
    </submittedName>
</protein>
<dbReference type="STRING" id="190893.BA953_19410"/>